<evidence type="ECO:0000313" key="1">
    <source>
        <dbReference type="EMBL" id="CAA9227306.1"/>
    </source>
</evidence>
<organism evidence="1">
    <name type="scientific">uncultured Acetobacteraceae bacterium</name>
    <dbReference type="NCBI Taxonomy" id="169975"/>
    <lineage>
        <taxon>Bacteria</taxon>
        <taxon>Pseudomonadati</taxon>
        <taxon>Pseudomonadota</taxon>
        <taxon>Alphaproteobacteria</taxon>
        <taxon>Acetobacterales</taxon>
        <taxon>Acetobacteraceae</taxon>
        <taxon>environmental samples</taxon>
    </lineage>
</organism>
<feature type="non-terminal residue" evidence="1">
    <location>
        <position position="1"/>
    </location>
</feature>
<gene>
    <name evidence="1" type="ORF">AVDCRST_MAG08-856</name>
</gene>
<protein>
    <submittedName>
        <fullName evidence="1">Uncharacterized protein</fullName>
    </submittedName>
</protein>
<dbReference type="EMBL" id="CADCTG010000101">
    <property type="protein sequence ID" value="CAA9227306.1"/>
    <property type="molecule type" value="Genomic_DNA"/>
</dbReference>
<reference evidence="1" key="1">
    <citation type="submission" date="2020-02" db="EMBL/GenBank/DDBJ databases">
        <authorList>
            <person name="Meier V. D."/>
        </authorList>
    </citation>
    <scope>NUCLEOTIDE SEQUENCE</scope>
    <source>
        <strain evidence="1">AVDCRST_MAG08</strain>
    </source>
</reference>
<feature type="non-terminal residue" evidence="1">
    <location>
        <position position="40"/>
    </location>
</feature>
<dbReference type="AlphaFoldDB" id="A0A6J4HND0"/>
<accession>A0A6J4HND0</accession>
<proteinExistence type="predicted"/>
<sequence>CCSSGAEAAPSALFARTRAARTFAFPCAGGSSRLCLIGAC</sequence>
<name>A0A6J4HND0_9PROT</name>